<proteinExistence type="inferred from homology"/>
<dbReference type="InterPro" id="IPR005823">
    <property type="entry name" value="Ribosomal_uL13_bac-type"/>
</dbReference>
<protein>
    <submittedName>
        <fullName evidence="4">Ribosomal protein L13</fullName>
    </submittedName>
</protein>
<dbReference type="GO" id="GO:0003729">
    <property type="term" value="F:mRNA binding"/>
    <property type="evidence" value="ECO:0007669"/>
    <property type="project" value="TreeGrafter"/>
</dbReference>
<dbReference type="InterPro" id="IPR036899">
    <property type="entry name" value="Ribosomal_uL13_sf"/>
</dbReference>
<accession>A0A3G3MGQ3</accession>
<dbReference type="GeneID" id="38463581"/>
<evidence type="ECO:0000256" key="3">
    <source>
        <dbReference type="ARBA" id="ARBA00023274"/>
    </source>
</evidence>
<dbReference type="GO" id="GO:0005840">
    <property type="term" value="C:ribosome"/>
    <property type="evidence" value="ECO:0007669"/>
    <property type="project" value="UniProtKB-KW"/>
</dbReference>
<dbReference type="GO" id="GO:1990904">
    <property type="term" value="C:ribonucleoprotein complex"/>
    <property type="evidence" value="ECO:0007669"/>
    <property type="project" value="UniProtKB-KW"/>
</dbReference>
<dbReference type="PIRSF" id="PIRSF002181">
    <property type="entry name" value="Ribosomal_L13"/>
    <property type="match status" value="1"/>
</dbReference>
<sequence>MTNKTYFLNSQQPVWYLIDAKNETLGRISSKIASALNQKNSTLYSPQQKKCTFIIIVNAQYIKVSGNKYKTKMYRRHSGKPGGLKEQNFSEIRKKIPTMIIRKSIKGMLPKNKTNNLLCKNLKIYADKNHPYKSLKLNLINLNKI</sequence>
<dbReference type="GO" id="GO:0017148">
    <property type="term" value="P:negative regulation of translation"/>
    <property type="evidence" value="ECO:0007669"/>
    <property type="project" value="TreeGrafter"/>
</dbReference>
<dbReference type="PANTHER" id="PTHR11545:SF2">
    <property type="entry name" value="LARGE RIBOSOMAL SUBUNIT PROTEIN UL13M"/>
    <property type="match status" value="1"/>
</dbReference>
<evidence type="ECO:0000256" key="2">
    <source>
        <dbReference type="ARBA" id="ARBA00022980"/>
    </source>
</evidence>
<keyword evidence="4" id="KW-0934">Plastid</keyword>
<dbReference type="CDD" id="cd00392">
    <property type="entry name" value="Ribosomal_L13"/>
    <property type="match status" value="1"/>
</dbReference>
<dbReference type="InterPro" id="IPR005822">
    <property type="entry name" value="Ribosomal_uL13"/>
</dbReference>
<dbReference type="PANTHER" id="PTHR11545">
    <property type="entry name" value="RIBOSOMAL PROTEIN L13"/>
    <property type="match status" value="1"/>
</dbReference>
<dbReference type="Gene3D" id="3.90.1180.10">
    <property type="entry name" value="Ribosomal protein L13"/>
    <property type="match status" value="1"/>
</dbReference>
<keyword evidence="3" id="KW-0687">Ribonucleoprotein</keyword>
<keyword evidence="2 4" id="KW-0689">Ribosomal protein</keyword>
<evidence type="ECO:0000313" key="4">
    <source>
        <dbReference type="EMBL" id="AYR06015.1"/>
    </source>
</evidence>
<gene>
    <name evidence="4" type="primary">rpl13</name>
</gene>
<organism evidence="4">
    <name type="scientific">Neogoniolithon spectabile</name>
    <dbReference type="NCBI Taxonomy" id="231755"/>
    <lineage>
        <taxon>Eukaryota</taxon>
        <taxon>Rhodophyta</taxon>
        <taxon>Florideophyceae</taxon>
        <taxon>Corallinophycidae</taxon>
        <taxon>Corallinales</taxon>
        <taxon>Spongitidaceae</taxon>
        <taxon>Neogoniolithoideae</taxon>
        <taxon>Neogoniolithon</taxon>
    </lineage>
</organism>
<name>A0A3G3MGQ3_9FLOR</name>
<comment type="similarity">
    <text evidence="1">Belongs to the universal ribosomal protein uL13 family.</text>
</comment>
<dbReference type="RefSeq" id="YP_009541806.1">
    <property type="nucleotide sequence ID" value="NC_039978.1"/>
</dbReference>
<geneLocation type="plastid" evidence="4"/>
<dbReference type="EMBL" id="MH281628">
    <property type="protein sequence ID" value="AYR06015.1"/>
    <property type="molecule type" value="Genomic_DNA"/>
</dbReference>
<dbReference type="SUPFAM" id="SSF52161">
    <property type="entry name" value="Ribosomal protein L13"/>
    <property type="match status" value="1"/>
</dbReference>
<dbReference type="NCBIfam" id="TIGR01066">
    <property type="entry name" value="rplM_bact"/>
    <property type="match status" value="1"/>
</dbReference>
<dbReference type="GO" id="GO:0006412">
    <property type="term" value="P:translation"/>
    <property type="evidence" value="ECO:0007669"/>
    <property type="project" value="InterPro"/>
</dbReference>
<evidence type="ECO:0000256" key="1">
    <source>
        <dbReference type="ARBA" id="ARBA00006227"/>
    </source>
</evidence>
<dbReference type="Pfam" id="PF00572">
    <property type="entry name" value="Ribosomal_L13"/>
    <property type="match status" value="1"/>
</dbReference>
<dbReference type="GO" id="GO:0003735">
    <property type="term" value="F:structural constituent of ribosome"/>
    <property type="evidence" value="ECO:0007669"/>
    <property type="project" value="InterPro"/>
</dbReference>
<reference evidence="4" key="1">
    <citation type="journal article" date="2018" name="Genome Biol. Evol.">
        <title>Mitochondrial and Plastid Genomes from Coralline Red Algae Provide Insights into the Incongruent Evolutionary Histories of Organelles.</title>
        <authorList>
            <person name="Lee J."/>
            <person name="Song H.J."/>
            <person name="In Park S."/>
            <person name="Lee Y.M."/>
            <person name="Jeong S.Y."/>
            <person name="Oh Cho T."/>
            <person name="Kim J.H."/>
            <person name="Choi H.G."/>
            <person name="Choi C.G."/>
            <person name="Nelson W.A."/>
            <person name="Fredericq S."/>
            <person name="Bhattacharya D."/>
            <person name="Su Yoon H."/>
        </authorList>
    </citation>
    <scope>NUCLEOTIDE SEQUENCE</scope>
</reference>
<dbReference type="AlphaFoldDB" id="A0A3G3MGQ3"/>
<dbReference type="HAMAP" id="MF_01366">
    <property type="entry name" value="Ribosomal_uL13"/>
    <property type="match status" value="1"/>
</dbReference>